<dbReference type="EMBL" id="CP108482">
    <property type="protein sequence ID" value="WUS55936.1"/>
    <property type="molecule type" value="Genomic_DNA"/>
</dbReference>
<keyword evidence="1" id="KW-0472">Membrane</keyword>
<gene>
    <name evidence="2" type="ORF">OG469_10605</name>
</gene>
<sequence length="249" mass="25915">MTVSAGTALRAEWTKIITLRTTWSVPLAGTLLGILASALVCALIGDVQELLVQDPSVGIHYGLTLFQTAFVCFGVLLLGQEFDSGSVLPALLAVPRRGLLYGSKLAVGAGYGLALGLLLSAGSFAAARATLDHPAGWTDPGVPRSLAAAALYPPLMIVFCLGVTAMLGNLTAAMGLLVPTLLVGTTLLGAVPGVRELVPFLPDRAGQYGIRYATDPDVPFPHWTGSLLLAVWAGAAAYGGLRRFRRYEG</sequence>
<reference evidence="2 3" key="1">
    <citation type="submission" date="2022-10" db="EMBL/GenBank/DDBJ databases">
        <title>The complete genomes of actinobacterial strains from the NBC collection.</title>
        <authorList>
            <person name="Joergensen T.S."/>
            <person name="Alvarez Arevalo M."/>
            <person name="Sterndorff E.B."/>
            <person name="Faurdal D."/>
            <person name="Vuksanovic O."/>
            <person name="Mourched A.-S."/>
            <person name="Charusanti P."/>
            <person name="Shaw S."/>
            <person name="Blin K."/>
            <person name="Weber T."/>
        </authorList>
    </citation>
    <scope>NUCLEOTIDE SEQUENCE [LARGE SCALE GENOMIC DNA]</scope>
    <source>
        <strain evidence="2 3">NBC_01247</strain>
    </source>
</reference>
<evidence type="ECO:0000313" key="3">
    <source>
        <dbReference type="Proteomes" id="UP001432014"/>
    </source>
</evidence>
<evidence type="ECO:0000313" key="2">
    <source>
        <dbReference type="EMBL" id="WUS55936.1"/>
    </source>
</evidence>
<feature type="transmembrane region" description="Helical" evidence="1">
    <location>
        <begin position="174"/>
        <end position="194"/>
    </location>
</feature>
<dbReference type="Proteomes" id="UP001432014">
    <property type="component" value="Chromosome"/>
</dbReference>
<protein>
    <recommendedName>
        <fullName evidence="4">ABC-2 type transport system permease protein</fullName>
    </recommendedName>
</protein>
<keyword evidence="1" id="KW-1133">Transmembrane helix</keyword>
<feature type="transmembrane region" description="Helical" evidence="1">
    <location>
        <begin position="146"/>
        <end position="167"/>
    </location>
</feature>
<evidence type="ECO:0000256" key="1">
    <source>
        <dbReference type="SAM" id="Phobius"/>
    </source>
</evidence>
<dbReference type="RefSeq" id="WP_329499439.1">
    <property type="nucleotide sequence ID" value="NZ_CP108460.1"/>
</dbReference>
<organism evidence="2 3">
    <name type="scientific">Kitasatospora herbaricolor</name>
    <dbReference type="NCBI Taxonomy" id="68217"/>
    <lineage>
        <taxon>Bacteria</taxon>
        <taxon>Bacillati</taxon>
        <taxon>Actinomycetota</taxon>
        <taxon>Actinomycetes</taxon>
        <taxon>Kitasatosporales</taxon>
        <taxon>Streptomycetaceae</taxon>
        <taxon>Kitasatospora</taxon>
    </lineage>
</organism>
<keyword evidence="1" id="KW-0812">Transmembrane</keyword>
<keyword evidence="3" id="KW-1185">Reference proteome</keyword>
<evidence type="ECO:0008006" key="4">
    <source>
        <dbReference type="Google" id="ProtNLM"/>
    </source>
</evidence>
<proteinExistence type="predicted"/>
<feature type="transmembrane region" description="Helical" evidence="1">
    <location>
        <begin position="220"/>
        <end position="241"/>
    </location>
</feature>
<accession>A0ABZ1W541</accession>
<feature type="transmembrane region" description="Helical" evidence="1">
    <location>
        <begin position="57"/>
        <end position="78"/>
    </location>
</feature>
<feature type="transmembrane region" description="Helical" evidence="1">
    <location>
        <begin position="25"/>
        <end position="45"/>
    </location>
</feature>
<name>A0ABZ1W541_9ACTN</name>
<feature type="transmembrane region" description="Helical" evidence="1">
    <location>
        <begin position="105"/>
        <end position="126"/>
    </location>
</feature>